<reference evidence="3 4" key="1">
    <citation type="submission" date="2020-07" db="EMBL/GenBank/DDBJ databases">
        <title>Spirosoma foliorum sp. nov., isolated from the leaves on the Nejang mountain Korea, Republic of.</title>
        <authorList>
            <person name="Ho H."/>
            <person name="Lee Y.-J."/>
            <person name="Nurcahyanto D.-A."/>
            <person name="Kim S.-G."/>
        </authorList>
    </citation>
    <scope>NUCLEOTIDE SEQUENCE [LARGE SCALE GENOMIC DNA]</scope>
    <source>
        <strain evidence="3 4">PL0136</strain>
    </source>
</reference>
<protein>
    <submittedName>
        <fullName evidence="3">ABC transporter substrate-binding protein</fullName>
    </submittedName>
</protein>
<keyword evidence="4" id="KW-1185">Reference proteome</keyword>
<gene>
    <name evidence="3" type="ORF">H3H32_19300</name>
</gene>
<dbReference type="InterPro" id="IPR050902">
    <property type="entry name" value="ABC_Transporter_SBP"/>
</dbReference>
<dbReference type="Proteomes" id="UP000515369">
    <property type="component" value="Chromosome"/>
</dbReference>
<sequence>MNPKRIVSLVPSQTELLFDLGVGDQLVGITKFCIHPADKVKGKAIVGGTKTLNINTILTLQPDLILANKEENTREQIEALQQQYFVHITDVATLPDAVSMIRDVGALVGKQPEAETIVTRIETSLFPLPQSPRPSVAYFIWRKPYMVAANDTFIHAMLEIAGFRNAFVNQTRYPEITAEELQAVQPDLIFLSSEPYPFTEKHLAEFTTICPLAKIRIVDGELFSWYGSRLLRSSDYFRNLRTEIAQQSS</sequence>
<feature type="domain" description="Fe/B12 periplasmic-binding" evidence="2">
    <location>
        <begin position="5"/>
        <end position="249"/>
    </location>
</feature>
<dbReference type="PROSITE" id="PS50983">
    <property type="entry name" value="FE_B12_PBP"/>
    <property type="match status" value="1"/>
</dbReference>
<dbReference type="EMBL" id="CP059732">
    <property type="protein sequence ID" value="QMW00177.1"/>
    <property type="molecule type" value="Genomic_DNA"/>
</dbReference>
<organism evidence="3 4">
    <name type="scientific">Spirosoma foliorum</name>
    <dbReference type="NCBI Taxonomy" id="2710596"/>
    <lineage>
        <taxon>Bacteria</taxon>
        <taxon>Pseudomonadati</taxon>
        <taxon>Bacteroidota</taxon>
        <taxon>Cytophagia</taxon>
        <taxon>Cytophagales</taxon>
        <taxon>Cytophagaceae</taxon>
        <taxon>Spirosoma</taxon>
    </lineage>
</organism>
<dbReference type="InterPro" id="IPR054828">
    <property type="entry name" value="Vit_B12_bind_prot"/>
</dbReference>
<dbReference type="KEGG" id="sfol:H3H32_19300"/>
<dbReference type="InterPro" id="IPR002491">
    <property type="entry name" value="ABC_transptr_periplasmic_BD"/>
</dbReference>
<accession>A0A7G5GMT5</accession>
<evidence type="ECO:0000313" key="3">
    <source>
        <dbReference type="EMBL" id="QMW00177.1"/>
    </source>
</evidence>
<evidence type="ECO:0000256" key="1">
    <source>
        <dbReference type="ARBA" id="ARBA00022729"/>
    </source>
</evidence>
<dbReference type="PANTHER" id="PTHR30535:SF35">
    <property type="entry name" value="PERIPLASMIC BINDING PROTEIN"/>
    <property type="match status" value="1"/>
</dbReference>
<dbReference type="Pfam" id="PF01497">
    <property type="entry name" value="Peripla_BP_2"/>
    <property type="match status" value="1"/>
</dbReference>
<dbReference type="NCBIfam" id="NF038402">
    <property type="entry name" value="TroA_like"/>
    <property type="match status" value="1"/>
</dbReference>
<dbReference type="Gene3D" id="3.40.50.1980">
    <property type="entry name" value="Nitrogenase molybdenum iron protein domain"/>
    <property type="match status" value="2"/>
</dbReference>
<dbReference type="AlphaFoldDB" id="A0A7G5GMT5"/>
<keyword evidence="1" id="KW-0732">Signal</keyword>
<name>A0A7G5GMT5_9BACT</name>
<dbReference type="SUPFAM" id="SSF53807">
    <property type="entry name" value="Helical backbone' metal receptor"/>
    <property type="match status" value="1"/>
</dbReference>
<evidence type="ECO:0000259" key="2">
    <source>
        <dbReference type="PROSITE" id="PS50983"/>
    </source>
</evidence>
<dbReference type="PANTHER" id="PTHR30535">
    <property type="entry name" value="VITAMIN B12-BINDING PROTEIN"/>
    <property type="match status" value="1"/>
</dbReference>
<proteinExistence type="predicted"/>
<evidence type="ECO:0000313" key="4">
    <source>
        <dbReference type="Proteomes" id="UP000515369"/>
    </source>
</evidence>
<dbReference type="RefSeq" id="WP_182457247.1">
    <property type="nucleotide sequence ID" value="NZ_CP059732.1"/>
</dbReference>